<reference evidence="6" key="3">
    <citation type="submission" date="2017-01" db="EMBL/GenBank/DDBJ databases">
        <authorList>
            <person name="Mah S.A."/>
            <person name="Swanson W.J."/>
            <person name="Moy G.W."/>
            <person name="Vacquier V.D."/>
        </authorList>
    </citation>
    <scope>NUCLEOTIDE SEQUENCE</scope>
    <source>
        <strain evidence="6">AJ5</strain>
    </source>
</reference>
<keyword evidence="8" id="KW-1185">Reference proteome</keyword>
<evidence type="ECO:0000256" key="2">
    <source>
        <dbReference type="ARBA" id="ARBA00023315"/>
    </source>
</evidence>
<dbReference type="GeneID" id="30921835"/>
<dbReference type="InterPro" id="IPR016181">
    <property type="entry name" value="Acyl_CoA_acyltransferase"/>
</dbReference>
<keyword evidence="2" id="KW-0012">Acyltransferase</keyword>
<evidence type="ECO:0000256" key="1">
    <source>
        <dbReference type="ARBA" id="ARBA00022679"/>
    </source>
</evidence>
<dbReference type="PANTHER" id="PTHR43792">
    <property type="entry name" value="GNAT FAMILY, PUTATIVE (AFU_ORTHOLOGUE AFUA_3G00765)-RELATED-RELATED"/>
    <property type="match status" value="1"/>
</dbReference>
<dbReference type="RefSeq" id="WP_007142753.1">
    <property type="nucleotide sequence ID" value="NZ_AOLZ01000050.1"/>
</dbReference>
<dbReference type="SUPFAM" id="SSF55729">
    <property type="entry name" value="Acyl-CoA N-acyltransferases (Nat)"/>
    <property type="match status" value="1"/>
</dbReference>
<name>M0LC33_NATLA</name>
<evidence type="ECO:0000313" key="8">
    <source>
        <dbReference type="Proteomes" id="UP000011555"/>
    </source>
</evidence>
<dbReference type="Proteomes" id="UP000186547">
    <property type="component" value="Chromosome"/>
</dbReference>
<feature type="compositionally biased region" description="Basic and acidic residues" evidence="4">
    <location>
        <begin position="73"/>
        <end position="84"/>
    </location>
</feature>
<keyword evidence="1 7" id="KW-0808">Transferase</keyword>
<dbReference type="InterPro" id="IPR051531">
    <property type="entry name" value="N-acetyltransferase"/>
</dbReference>
<dbReference type="InterPro" id="IPR000182">
    <property type="entry name" value="GNAT_dom"/>
</dbReference>
<proteinExistence type="inferred from homology"/>
<evidence type="ECO:0000313" key="9">
    <source>
        <dbReference type="Proteomes" id="UP000186547"/>
    </source>
</evidence>
<organism evidence="7 8">
    <name type="scientific">Natronobacterium lacisalsi AJ5</name>
    <dbReference type="NCBI Taxonomy" id="358396"/>
    <lineage>
        <taxon>Archaea</taxon>
        <taxon>Methanobacteriati</taxon>
        <taxon>Methanobacteriota</taxon>
        <taxon>Stenosarchaea group</taxon>
        <taxon>Halobacteria</taxon>
        <taxon>Halobacteriales</taxon>
        <taxon>Natrialbaceae</taxon>
        <taxon>Natronobacterium</taxon>
    </lineage>
</organism>
<evidence type="ECO:0000256" key="4">
    <source>
        <dbReference type="SAM" id="MobiDB-lite"/>
    </source>
</evidence>
<evidence type="ECO:0000313" key="6">
    <source>
        <dbReference type="EMBL" id="APW98440.1"/>
    </source>
</evidence>
<comment type="similarity">
    <text evidence="3">Belongs to the acetyltransferase family. RimJ subfamily.</text>
</comment>
<evidence type="ECO:0000256" key="3">
    <source>
        <dbReference type="ARBA" id="ARBA00038502"/>
    </source>
</evidence>
<feature type="domain" description="N-acetyltransferase" evidence="5">
    <location>
        <begin position="12"/>
        <end position="195"/>
    </location>
</feature>
<dbReference type="eggNOG" id="arCOG00842">
    <property type="taxonomic scope" value="Archaea"/>
</dbReference>
<dbReference type="AlphaFoldDB" id="M0LC33"/>
<dbReference type="GO" id="GO:0016747">
    <property type="term" value="F:acyltransferase activity, transferring groups other than amino-acyl groups"/>
    <property type="evidence" value="ECO:0007669"/>
    <property type="project" value="InterPro"/>
</dbReference>
<gene>
    <name evidence="7" type="ORF">C445_15226</name>
    <name evidence="6" type="ORF">CHINAEXTREME_11885</name>
</gene>
<protein>
    <submittedName>
        <fullName evidence="7">GCN5-related N-acetyltransferase</fullName>
    </submittedName>
    <submittedName>
        <fullName evidence="6">GNAT family N-acetyltransferase</fullName>
    </submittedName>
</protein>
<reference evidence="6 9" key="1">
    <citation type="journal article" date="2011" name="J. Bacteriol.">
        <title>Genome sequence of Halobiforma lacisalsi AJ5, an extremely halophilic archaeon which harbors a bop gene.</title>
        <authorList>
            <person name="Jiang X."/>
            <person name="Wang S."/>
            <person name="Cheng H."/>
            <person name="Huo Y."/>
            <person name="Zhang X."/>
            <person name="Zhu X."/>
            <person name="Han X."/>
            <person name="Ni P."/>
            <person name="Wu M."/>
        </authorList>
    </citation>
    <scope>NUCLEOTIDE SEQUENCE [LARGE SCALE GENOMIC DNA]</scope>
    <source>
        <strain evidence="6 9">AJ5</strain>
    </source>
</reference>
<dbReference type="EMBL" id="CP019285">
    <property type="protein sequence ID" value="APW98440.1"/>
    <property type="molecule type" value="Genomic_DNA"/>
</dbReference>
<feature type="region of interest" description="Disordered" evidence="4">
    <location>
        <begin position="65"/>
        <end position="99"/>
    </location>
</feature>
<dbReference type="Pfam" id="PF13302">
    <property type="entry name" value="Acetyltransf_3"/>
    <property type="match status" value="1"/>
</dbReference>
<dbReference type="EMBL" id="AOLZ01000050">
    <property type="protein sequence ID" value="EMA31127.1"/>
    <property type="molecule type" value="Genomic_DNA"/>
</dbReference>
<dbReference type="Proteomes" id="UP000011555">
    <property type="component" value="Unassembled WGS sequence"/>
</dbReference>
<sequence>MPGHAFLRGPNVTLRPIERSERDRAALCRVRNEPAFRRTLGFDKPWPESRVESFLESVATDDSSSNLFVCPSHEQRSDDGRTESGTDGDEDGGPEAGSEVTISGAVNLFDIDGTAGTLSYWLFDEYRGRGYATEAVSLLIEHAFEELGLHRVEAEVFDGNEPSRRLLERVGFVGEGVSREARFTGGEFRDVHRFGLLAPEWTGRGKA</sequence>
<dbReference type="KEGG" id="hlc:CHINAEXTREME11885"/>
<accession>M0LC33</accession>
<dbReference type="PANTHER" id="PTHR43792:SF8">
    <property type="entry name" value="[RIBOSOMAL PROTEIN US5]-ALANINE N-ACETYLTRANSFERASE"/>
    <property type="match status" value="1"/>
</dbReference>
<reference evidence="7 8" key="2">
    <citation type="journal article" date="2014" name="PLoS Genet.">
        <title>Phylogenetically driven sequencing of extremely halophilic archaea reveals strategies for static and dynamic osmo-response.</title>
        <authorList>
            <person name="Becker E.A."/>
            <person name="Seitzer P.M."/>
            <person name="Tritt A."/>
            <person name="Larsen D."/>
            <person name="Krusor M."/>
            <person name="Yao A.I."/>
            <person name="Wu D."/>
            <person name="Madern D."/>
            <person name="Eisen J.A."/>
            <person name="Darling A.E."/>
            <person name="Facciotti M.T."/>
        </authorList>
    </citation>
    <scope>NUCLEOTIDE SEQUENCE [LARGE SCALE GENOMIC DNA]</scope>
    <source>
        <strain evidence="7 8">AJ5</strain>
    </source>
</reference>
<evidence type="ECO:0000313" key="7">
    <source>
        <dbReference type="EMBL" id="EMA31127.1"/>
    </source>
</evidence>
<dbReference type="Gene3D" id="3.40.630.30">
    <property type="match status" value="1"/>
</dbReference>
<evidence type="ECO:0000259" key="5">
    <source>
        <dbReference type="PROSITE" id="PS51186"/>
    </source>
</evidence>
<dbReference type="PROSITE" id="PS51186">
    <property type="entry name" value="GNAT"/>
    <property type="match status" value="1"/>
</dbReference>